<feature type="transmembrane region" description="Helical" evidence="2">
    <location>
        <begin position="389"/>
        <end position="409"/>
    </location>
</feature>
<evidence type="ECO:0000256" key="1">
    <source>
        <dbReference type="SAM" id="MobiDB-lite"/>
    </source>
</evidence>
<name>A0ABW0PCN0_9BURK</name>
<organism evidence="4 5">
    <name type="scientific">Massilia jejuensis</name>
    <dbReference type="NCBI Taxonomy" id="648894"/>
    <lineage>
        <taxon>Bacteria</taxon>
        <taxon>Pseudomonadati</taxon>
        <taxon>Pseudomonadota</taxon>
        <taxon>Betaproteobacteria</taxon>
        <taxon>Burkholderiales</taxon>
        <taxon>Oxalobacteraceae</taxon>
        <taxon>Telluria group</taxon>
        <taxon>Massilia</taxon>
    </lineage>
</organism>
<gene>
    <name evidence="4" type="ORF">ACFPOU_04590</name>
</gene>
<sequence length="999" mass="103622">MFPDQVIYTANGDLTTLNAILNTVAMVCQEDMLVWGFALLAAIWSLLMMTTAAAAGAPGGTAGADLGKRAVALLIPFCLAIFLTSPTLKTTVTVESGMTGATTTVDNVPILISIAPATASLVSTSVGDKVRTAMQSTGTDYAAISAANRGFINPLKTLLTSRTAVLRLGGIPSKVNAVLSACLNSDSGADYAQIADRVLFAGNLTGAAAGPAPISVWTDVGSERTSIGMLLAEAAQNTTAIVTQIQVGTNHIATCADAAAQVGADIDAALRSDAFRRVVQGAVNAADQPNADGDFTITGIASQYAAVRTANLTSGGLAGGVAQANAEVINLLFAELVKNDLDCLRADGTNKSTCLAMAVQANEIERNNIQAAANGFESLMYAGAFANQITAVIIGLGPVIVLFMMWSGVGVARNMKVAVHMIVWPLLIMNVGAELINGMIYIQVSNFMRAIAQGGFINQSTAVEVYKNFSLEIGTASHLMATLPILMSTIFALGQSAALVKISDSMASGSKDESKAVNPAPVDATPLVTNSSVAKAEQGVGGTNVSLTGAVPAIATNAQFGSLHREASNSLTSAHQKMQSITDGQTNMQSWTRAFQTGDYKKLGVTESTFKALRDEYSRNYSAIQAGKSGHAVTSDKQNANNTQESLGASAELTVGPPLSGKGGLFGVSGGATIKGQHTTSTGATDSMSAGRRVEQDQSVAKSQALAKTFNTALQSDKFKNIGTDESRTLQHSLGVQRQYAKTLSESKSLSDVASDAVKRSSGFVSLNAQIGGKEVANQMKTNPEYQRFQLNQGRLFGNSAAAQPYLERARHDMDAGVTDRIVGDDRANEAMARHRAAYLLASEENARPEDRLQANEFLMGSVNAMIAAQFATADLQPRAHFDIASPTDHSGVNAAGLVKQVPTGPRAQAASGTGKSGAAGGERSVAEQLVGGYTFATEVAHGVKGVADTVHADRTSGERAAAESGLDQNGSGTNARAVANTLHNTVLSGKRTELPAKK</sequence>
<keyword evidence="2" id="KW-0812">Transmembrane</keyword>
<evidence type="ECO:0000313" key="5">
    <source>
        <dbReference type="Proteomes" id="UP001596031"/>
    </source>
</evidence>
<dbReference type="RefSeq" id="WP_379717676.1">
    <property type="nucleotide sequence ID" value="NZ_JBHSMS010000015.1"/>
</dbReference>
<feature type="transmembrane region" description="Helical" evidence="2">
    <location>
        <begin position="70"/>
        <end position="88"/>
    </location>
</feature>
<dbReference type="Pfam" id="PF07916">
    <property type="entry name" value="TraG_N"/>
    <property type="match status" value="1"/>
</dbReference>
<evidence type="ECO:0000259" key="3">
    <source>
        <dbReference type="Pfam" id="PF07916"/>
    </source>
</evidence>
<proteinExistence type="predicted"/>
<feature type="transmembrane region" description="Helical" evidence="2">
    <location>
        <begin position="421"/>
        <end position="442"/>
    </location>
</feature>
<feature type="region of interest" description="Disordered" evidence="1">
    <location>
        <begin position="904"/>
        <end position="923"/>
    </location>
</feature>
<keyword evidence="2" id="KW-1133">Transmembrane helix</keyword>
<feature type="transmembrane region" description="Helical" evidence="2">
    <location>
        <begin position="32"/>
        <end position="58"/>
    </location>
</feature>
<keyword evidence="2" id="KW-0472">Membrane</keyword>
<keyword evidence="5" id="KW-1185">Reference proteome</keyword>
<evidence type="ECO:0000313" key="4">
    <source>
        <dbReference type="EMBL" id="MFC5510406.1"/>
    </source>
</evidence>
<accession>A0ABW0PCN0</accession>
<comment type="caution">
    <text evidence="4">The sequence shown here is derived from an EMBL/GenBank/DDBJ whole genome shotgun (WGS) entry which is preliminary data.</text>
</comment>
<reference evidence="5" key="1">
    <citation type="journal article" date="2019" name="Int. J. Syst. Evol. Microbiol.">
        <title>The Global Catalogue of Microorganisms (GCM) 10K type strain sequencing project: providing services to taxonomists for standard genome sequencing and annotation.</title>
        <authorList>
            <consortium name="The Broad Institute Genomics Platform"/>
            <consortium name="The Broad Institute Genome Sequencing Center for Infectious Disease"/>
            <person name="Wu L."/>
            <person name="Ma J."/>
        </authorList>
    </citation>
    <scope>NUCLEOTIDE SEQUENCE [LARGE SCALE GENOMIC DNA]</scope>
    <source>
        <strain evidence="5">CCUG 38813</strain>
    </source>
</reference>
<dbReference type="Proteomes" id="UP001596031">
    <property type="component" value="Unassembled WGS sequence"/>
</dbReference>
<dbReference type="InterPro" id="IPR012931">
    <property type="entry name" value="TraG_N_Proteobacteria"/>
</dbReference>
<evidence type="ECO:0000256" key="2">
    <source>
        <dbReference type="SAM" id="Phobius"/>
    </source>
</evidence>
<dbReference type="EMBL" id="JBHSMS010000015">
    <property type="protein sequence ID" value="MFC5510406.1"/>
    <property type="molecule type" value="Genomic_DNA"/>
</dbReference>
<feature type="transmembrane region" description="Helical" evidence="2">
    <location>
        <begin position="108"/>
        <end position="126"/>
    </location>
</feature>
<protein>
    <submittedName>
        <fullName evidence="4">Conjugal transfer protein TraG N-terminal domain-containing protein</fullName>
    </submittedName>
</protein>
<feature type="domain" description="TraG N-terminal Proteobacteria" evidence="3">
    <location>
        <begin position="12"/>
        <end position="511"/>
    </location>
</feature>